<proteinExistence type="predicted"/>
<dbReference type="Proteomes" id="UP001353858">
    <property type="component" value="Unassembled WGS sequence"/>
</dbReference>
<accession>A0AAN7PEU8</accession>
<dbReference type="EMBL" id="JARPUR010000001">
    <property type="protein sequence ID" value="KAK4887050.1"/>
    <property type="molecule type" value="Genomic_DNA"/>
</dbReference>
<evidence type="ECO:0000313" key="2">
    <source>
        <dbReference type="Proteomes" id="UP001353858"/>
    </source>
</evidence>
<reference evidence="2" key="1">
    <citation type="submission" date="2023-01" db="EMBL/GenBank/DDBJ databases">
        <title>Key to firefly adult light organ development and bioluminescence: homeobox transcription factors regulate luciferase expression and transportation to peroxisome.</title>
        <authorList>
            <person name="Fu X."/>
        </authorList>
    </citation>
    <scope>NUCLEOTIDE SEQUENCE [LARGE SCALE GENOMIC DNA]</scope>
</reference>
<comment type="caution">
    <text evidence="1">The sequence shown here is derived from an EMBL/GenBank/DDBJ whole genome shotgun (WGS) entry which is preliminary data.</text>
</comment>
<organism evidence="1 2">
    <name type="scientific">Aquatica leii</name>
    <dbReference type="NCBI Taxonomy" id="1421715"/>
    <lineage>
        <taxon>Eukaryota</taxon>
        <taxon>Metazoa</taxon>
        <taxon>Ecdysozoa</taxon>
        <taxon>Arthropoda</taxon>
        <taxon>Hexapoda</taxon>
        <taxon>Insecta</taxon>
        <taxon>Pterygota</taxon>
        <taxon>Neoptera</taxon>
        <taxon>Endopterygota</taxon>
        <taxon>Coleoptera</taxon>
        <taxon>Polyphaga</taxon>
        <taxon>Elateriformia</taxon>
        <taxon>Elateroidea</taxon>
        <taxon>Lampyridae</taxon>
        <taxon>Luciolinae</taxon>
        <taxon>Aquatica</taxon>
    </lineage>
</organism>
<dbReference type="AlphaFoldDB" id="A0AAN7PEU8"/>
<protein>
    <recommendedName>
        <fullName evidence="3">AWS domain-containing protein</fullName>
    </recommendedName>
</protein>
<keyword evidence="2" id="KW-1185">Reference proteome</keyword>
<evidence type="ECO:0008006" key="3">
    <source>
        <dbReference type="Google" id="ProtNLM"/>
    </source>
</evidence>
<evidence type="ECO:0000313" key="1">
    <source>
        <dbReference type="EMBL" id="KAK4887050.1"/>
    </source>
</evidence>
<gene>
    <name evidence="1" type="ORF">RN001_003321</name>
</gene>
<name>A0AAN7PEU8_9COLE</name>
<sequence>MISFQLSHYCYFSMTCTLTLYADPQKIKNLNTLRYHSFIKATAQNSCKKPPEEWGWKYECGILTPETMTQLPAPQSLLKMIFCTYKTGCGCRKNGLSCTVACLECNGNSCNNPSPLIKINKIDDDDNVDR</sequence>